<dbReference type="InterPro" id="IPR036890">
    <property type="entry name" value="HATPase_C_sf"/>
</dbReference>
<gene>
    <name evidence="3" type="ORF">DJ90_507</name>
</gene>
<evidence type="ECO:0000313" key="3">
    <source>
        <dbReference type="EMBL" id="KFN09966.1"/>
    </source>
</evidence>
<feature type="transmembrane region" description="Helical" evidence="1">
    <location>
        <begin position="12"/>
        <end position="33"/>
    </location>
</feature>
<dbReference type="AlphaFoldDB" id="A0A091A0X8"/>
<protein>
    <submittedName>
        <fullName evidence="3">Histidine kinase-, DNA gyrase B-, and HSP90-like ATPase family protein</fullName>
    </submittedName>
</protein>
<evidence type="ECO:0000313" key="4">
    <source>
        <dbReference type="Proteomes" id="UP000029278"/>
    </source>
</evidence>
<dbReference type="GO" id="GO:0042802">
    <property type="term" value="F:identical protein binding"/>
    <property type="evidence" value="ECO:0007669"/>
    <property type="project" value="TreeGrafter"/>
</dbReference>
<dbReference type="PATRIC" id="fig|44252.3.peg.1747"/>
<feature type="domain" description="Sensor histidine kinase NatK-like C-terminal" evidence="2">
    <location>
        <begin position="185"/>
        <end position="282"/>
    </location>
</feature>
<evidence type="ECO:0000259" key="2">
    <source>
        <dbReference type="Pfam" id="PF14501"/>
    </source>
</evidence>
<accession>A0A091A0X8</accession>
<dbReference type="SUPFAM" id="SSF55874">
    <property type="entry name" value="ATPase domain of HSP90 chaperone/DNA topoisomerase II/histidine kinase"/>
    <property type="match status" value="1"/>
</dbReference>
<dbReference type="EMBL" id="JMQA01000020">
    <property type="protein sequence ID" value="KFN09966.1"/>
    <property type="molecule type" value="Genomic_DNA"/>
</dbReference>
<keyword evidence="3" id="KW-0418">Kinase</keyword>
<evidence type="ECO:0000256" key="1">
    <source>
        <dbReference type="SAM" id="Phobius"/>
    </source>
</evidence>
<dbReference type="PANTHER" id="PTHR40448">
    <property type="entry name" value="TWO-COMPONENT SENSOR HISTIDINE KINASE"/>
    <property type="match status" value="1"/>
</dbReference>
<dbReference type="STRING" id="44252.DJ90_507"/>
<dbReference type="InterPro" id="IPR032834">
    <property type="entry name" value="NatK-like_C"/>
</dbReference>
<keyword evidence="3" id="KW-0808">Transferase</keyword>
<dbReference type="PANTHER" id="PTHR40448:SF1">
    <property type="entry name" value="TWO-COMPONENT SENSOR HISTIDINE KINASE"/>
    <property type="match status" value="1"/>
</dbReference>
<dbReference type="CDD" id="cd16935">
    <property type="entry name" value="HATPase_AgrC-ComD-like"/>
    <property type="match status" value="1"/>
</dbReference>
<reference evidence="3 4" key="1">
    <citation type="submission" date="2014-04" db="EMBL/GenBank/DDBJ databases">
        <authorList>
            <person name="Bishop-Lilly K.A."/>
            <person name="Broomall S.M."/>
            <person name="Chain P.S."/>
            <person name="Chertkov O."/>
            <person name="Coyne S.R."/>
            <person name="Daligault H.E."/>
            <person name="Davenport K.W."/>
            <person name="Erkkila T."/>
            <person name="Frey K.G."/>
            <person name="Gibbons H.S."/>
            <person name="Gu W."/>
            <person name="Jaissle J."/>
            <person name="Johnson S.L."/>
            <person name="Koroleva G.I."/>
            <person name="Ladner J.T."/>
            <person name="Lo C.-C."/>
            <person name="Minogue T.D."/>
            <person name="Munk C."/>
            <person name="Palacios G.F."/>
            <person name="Redden C.L."/>
            <person name="Rosenzweig C.N."/>
            <person name="Scholz M.B."/>
            <person name="Teshima H."/>
            <person name="Xu Y."/>
        </authorList>
    </citation>
    <scope>NUCLEOTIDE SEQUENCE [LARGE SCALE GENOMIC DNA]</scope>
    <source>
        <strain evidence="3 4">8244</strain>
    </source>
</reference>
<organism evidence="3 4">
    <name type="scientific">Paenibacillus macerans</name>
    <name type="common">Bacillus macerans</name>
    <dbReference type="NCBI Taxonomy" id="44252"/>
    <lineage>
        <taxon>Bacteria</taxon>
        <taxon>Bacillati</taxon>
        <taxon>Bacillota</taxon>
        <taxon>Bacilli</taxon>
        <taxon>Bacillales</taxon>
        <taxon>Paenibacillaceae</taxon>
        <taxon>Paenibacillus</taxon>
    </lineage>
</organism>
<dbReference type="Gene3D" id="3.30.565.10">
    <property type="entry name" value="Histidine kinase-like ATPase, C-terminal domain"/>
    <property type="match status" value="1"/>
</dbReference>
<name>A0A091A0X8_PAEMA</name>
<dbReference type="HOGENOM" id="CLU_982973_0_0_9"/>
<feature type="transmembrane region" description="Helical" evidence="1">
    <location>
        <begin position="39"/>
        <end position="62"/>
    </location>
</feature>
<keyword evidence="1" id="KW-0472">Membrane</keyword>
<sequence>MKKKYTSSCIQVFFILNCFLSSIILCIHIALFSNFHETIVQVECLLSIGGILLVNFLLFIFVKYSNHIYKELLDQQSLNCATKSAMRYYDYLDKSQNDIRKIKHDMRNTLLTLQGLLIDRRLDEAEKVTAEILAEIKNTETQKYTPDNVLNYLLSEKIRLAAAKNIKVSVHCLLPEAISLNNKIISVIFGNLLDNAIEACDKVTEGEKEINLNIKYCQAQLYIEISNSFNPKVTGRRLATNKLNRREHGFGLKSIKQIVQRNSGILDIKTNENKFYVSILLQV</sequence>
<keyword evidence="4" id="KW-1185">Reference proteome</keyword>
<dbReference type="OrthoDB" id="3173688at2"/>
<dbReference type="RefSeq" id="WP_082207718.1">
    <property type="nucleotide sequence ID" value="NZ_BGML01000005.1"/>
</dbReference>
<dbReference type="Pfam" id="PF14501">
    <property type="entry name" value="HATPase_c_5"/>
    <property type="match status" value="1"/>
</dbReference>
<keyword evidence="1" id="KW-0812">Transmembrane</keyword>
<keyword evidence="1" id="KW-1133">Transmembrane helix</keyword>
<dbReference type="GO" id="GO:0016301">
    <property type="term" value="F:kinase activity"/>
    <property type="evidence" value="ECO:0007669"/>
    <property type="project" value="UniProtKB-KW"/>
</dbReference>
<dbReference type="Proteomes" id="UP000029278">
    <property type="component" value="Unassembled WGS sequence"/>
</dbReference>
<proteinExistence type="predicted"/>
<comment type="caution">
    <text evidence="3">The sequence shown here is derived from an EMBL/GenBank/DDBJ whole genome shotgun (WGS) entry which is preliminary data.</text>
</comment>
<dbReference type="GeneID" id="77012320"/>